<evidence type="ECO:0000256" key="2">
    <source>
        <dbReference type="ARBA" id="ARBA00022490"/>
    </source>
</evidence>
<feature type="domain" description="Phage tail tape measure protein" evidence="6">
    <location>
        <begin position="196"/>
        <end position="382"/>
    </location>
</feature>
<keyword evidence="5" id="KW-0175">Coiled coil</keyword>
<dbReference type="PANTHER" id="PTHR47970:SF12">
    <property type="entry name" value="KINESIN FAMILY MEMBER 11"/>
    <property type="match status" value="1"/>
</dbReference>
<keyword evidence="10" id="KW-1185">Reference proteome</keyword>
<proteinExistence type="predicted"/>
<dbReference type="Pfam" id="PF10145">
    <property type="entry name" value="PhageMin_Tail"/>
    <property type="match status" value="1"/>
</dbReference>
<evidence type="ECO:0000313" key="9">
    <source>
        <dbReference type="EMBL" id="CAK9073576.1"/>
    </source>
</evidence>
<dbReference type="EMBL" id="CAXAMM010031513">
    <property type="protein sequence ID" value="CAK9068250.1"/>
    <property type="molecule type" value="Genomic_DNA"/>
</dbReference>
<evidence type="ECO:0000256" key="4">
    <source>
        <dbReference type="ARBA" id="ARBA00023212"/>
    </source>
</evidence>
<keyword evidence="3" id="KW-0505">Motor protein</keyword>
<keyword evidence="2" id="KW-0963">Cytoplasm</keyword>
<reference evidence="7 10" key="1">
    <citation type="submission" date="2024-02" db="EMBL/GenBank/DDBJ databases">
        <authorList>
            <person name="Chen Y."/>
            <person name="Shah S."/>
            <person name="Dougan E. K."/>
            <person name="Thang M."/>
            <person name="Chan C."/>
        </authorList>
    </citation>
    <scope>NUCLEOTIDE SEQUENCE [LARGE SCALE GENOMIC DNA]</scope>
</reference>
<gene>
    <name evidence="7" type="ORF">SCF082_LOCUS34404</name>
    <name evidence="8" type="ORF">SCF082_LOCUS35583</name>
    <name evidence="9" type="ORF">SCF082_LOCUS35999</name>
</gene>
<feature type="coiled-coil region" evidence="5">
    <location>
        <begin position="788"/>
        <end position="848"/>
    </location>
</feature>
<dbReference type="NCBIfam" id="TIGR01760">
    <property type="entry name" value="tape_meas_TP901"/>
    <property type="match status" value="1"/>
</dbReference>
<dbReference type="EMBL" id="CAXAMM010034925">
    <property type="protein sequence ID" value="CAK9073576.1"/>
    <property type="molecule type" value="Genomic_DNA"/>
</dbReference>
<dbReference type="EMBL" id="CAXAMM010034091">
    <property type="protein sequence ID" value="CAK9072283.1"/>
    <property type="molecule type" value="Genomic_DNA"/>
</dbReference>
<comment type="caution">
    <text evidence="7">The sequence shown here is derived from an EMBL/GenBank/DDBJ whole genome shotgun (WGS) entry which is preliminary data.</text>
</comment>
<protein>
    <submittedName>
        <fullName evidence="7">Phage tail tape measure protein</fullName>
    </submittedName>
</protein>
<comment type="subcellular location">
    <subcellularLocation>
        <location evidence="1">Cytoplasm</location>
        <location evidence="1">Cytoskeleton</location>
    </subcellularLocation>
</comment>
<evidence type="ECO:0000313" key="7">
    <source>
        <dbReference type="EMBL" id="CAK9068250.1"/>
    </source>
</evidence>
<dbReference type="PANTHER" id="PTHR47970">
    <property type="entry name" value="KINESIN-LIKE PROTEIN KIF11"/>
    <property type="match status" value="1"/>
</dbReference>
<keyword evidence="4" id="KW-0206">Cytoskeleton</keyword>
<sequence length="1786" mass="191976">MADEILQSMGFDASDALRTLDLLDKNFATFQNRLNSVAQSMRGFNANAGKTTAALIQIRNNATSTVDALSRLSAQPITLGGRVDGQDLLRGADAAAKMNELLGQTTNQAGQAANAINNVGSQSTKSLNSARRSVNSFAISWETLTRIVTTQILVRSFSQLSNQVRASFQDNLEFTQSLAEIQTLARDQSIASLGGQVRELSDSFNFELLDAANAKFEIMQNGFEQTAEQAEVFSASAAFAKTAVADLATSVDVITGTLNAMGEGADQAEIVAAKLFRTVDQGKVVGTELARVLGRITPAAQELGITLDEELAALSTITIAGVGASEAITQIRGTMIALQKPSEALSAAIRELGFETSEQLIAARGYVGALRAVIGTTDGTQTAIARLFPRVRGLNAAIRLTGEGFDVFNEHLERTQNTSLAEFGDIFETRIDTQSERVQKSLQQLSNFFTVELGGSLVGATDKALQFVGGVDSVIDGMRALVPVVTTGAVVVGSFGVAMGTVTTASRLAAFNLQKQVPTVLNLTNALFGVQNGAKAAAIGLSALQGAATGLFIGVATVEFLKFTRERIDSELDAAVEAYTKGRLEIVKRNASTRAEITAQEEKASSDVIRLLEDQIASKRRIYNQDVDNARDANQLLLTDYRSVLDRITGVFEDHAQTQERRAKQLADAVSNSQQRQVDAVTELADRRFEFQTSRLDDGQRFIALENRAVQLAKQAARALSQAETPDAAGIALDTFRRAQAAADQALSIANQADNANLRLAAERRIEFVLQQQIKAEQQLQLLADRQRQQAEASAAATQERVKNLNAAAKQFLAASKLFDESGDPLSVEELRQNRRAANEALQDFFDLTIAGGQQIQASDLIAFDDFNSKLTSSVTQAEIRQLTVAPQTLDNLRSQIEGSVADIEVLLNLSIDQTAVRQAVEEQGLNEGLRVLSGQLQVAQAEYAQLLRQQDQVATINETIFELAGKNGRVLAATISSATDDIIGSGNAIERFRVIAETGLFGGTGERVPEQLRNFAQGVVSLSDRIVQAGTDASFASEEFNALVSDANAIFRDRPAGSALLSTILPFGDMADVESGIQNALDLLQQIAESRSQLESQFPERGSFEQRSIELRQRIESIRQGLIDAQSASQQTSTNAASVQGSLSQTVDPTQTIRQNLLDSADALERMQRAAVALTLPGSSQVQRAATGGVMRYFDSGGFVPRGTDTIPAMLSPNEQVINATSSRKFFSQLQAINAGIQPVYRNEGGSVTNVGDVNITVNESSSPQATGREVMKIINRQLRRGKFKVEHWFKGVKISEHEFPNGITNEGKDAMLDAMFNSGSQYTFYMGLIDNSPSPTLAAADTYDGIGDTNGWTEFTDYTDGNNGDNAGTRPEWQSDAASGQAVTNSTLAIFDITDTGSGVGTFDVLTYETLESYFNFDELLSYTDTNNSGNATTRPLWNNGAPSGESISSSSPSVFTITEDDVDFGRFFLCAGPDAQTKGQTEEVGATHSIQTITEELDDDNQIVEVISGLDGTATVIKTSTYPVTQIVSLGQVAVATHIRADAIALTADNTIALSQSANLGVALSASSSLNLSHQAVGHLTKSVSQSLGLSQTAEVVSVNSPEADQTIPLSQSVAFILVPPAVINDPEAPDPRLCEYSPFVSGGPVPTELEGPADGVTARFALIYPAEGTATDTIEMRPPNLGNKDRLAFDRINRESRGGTLIVFADPIWPKSQTMVLNFSALHREEAMDLMRFMQDHLGEEIKLTDWEQRVWRGVITTPDSPIIADRRDSYSASFEFDGVLA</sequence>
<evidence type="ECO:0000256" key="3">
    <source>
        <dbReference type="ARBA" id="ARBA00023175"/>
    </source>
</evidence>
<evidence type="ECO:0000313" key="10">
    <source>
        <dbReference type="Proteomes" id="UP001642464"/>
    </source>
</evidence>
<name>A0ABP0NWU5_9DINO</name>
<organism evidence="7 10">
    <name type="scientific">Durusdinium trenchii</name>
    <dbReference type="NCBI Taxonomy" id="1381693"/>
    <lineage>
        <taxon>Eukaryota</taxon>
        <taxon>Sar</taxon>
        <taxon>Alveolata</taxon>
        <taxon>Dinophyceae</taxon>
        <taxon>Suessiales</taxon>
        <taxon>Symbiodiniaceae</taxon>
        <taxon>Durusdinium</taxon>
    </lineage>
</organism>
<evidence type="ECO:0000259" key="6">
    <source>
        <dbReference type="Pfam" id="PF10145"/>
    </source>
</evidence>
<dbReference type="InterPro" id="IPR010090">
    <property type="entry name" value="Phage_tape_meas"/>
</dbReference>
<evidence type="ECO:0000313" key="8">
    <source>
        <dbReference type="EMBL" id="CAK9072283.1"/>
    </source>
</evidence>
<accession>A0ABP0NWU5</accession>
<dbReference type="InterPro" id="IPR047149">
    <property type="entry name" value="KIF11-like"/>
</dbReference>
<evidence type="ECO:0000256" key="1">
    <source>
        <dbReference type="ARBA" id="ARBA00004245"/>
    </source>
</evidence>
<dbReference type="Proteomes" id="UP001642464">
    <property type="component" value="Unassembled WGS sequence"/>
</dbReference>
<evidence type="ECO:0000256" key="5">
    <source>
        <dbReference type="SAM" id="Coils"/>
    </source>
</evidence>